<dbReference type="InterPro" id="IPR004821">
    <property type="entry name" value="Cyt_trans-like"/>
</dbReference>
<dbReference type="Gene3D" id="3.40.50.620">
    <property type="entry name" value="HUPs"/>
    <property type="match status" value="1"/>
</dbReference>
<keyword evidence="9 14" id="KW-0067">ATP-binding</keyword>
<keyword evidence="5 14" id="KW-0548">Nucleotidyltransferase</keyword>
<evidence type="ECO:0000313" key="16">
    <source>
        <dbReference type="EMBL" id="QGS52090.1"/>
    </source>
</evidence>
<dbReference type="GO" id="GO:0046872">
    <property type="term" value="F:metal ion binding"/>
    <property type="evidence" value="ECO:0007669"/>
    <property type="project" value="UniProtKB-KW"/>
</dbReference>
<dbReference type="Pfam" id="PF01966">
    <property type="entry name" value="HD"/>
    <property type="match status" value="1"/>
</dbReference>
<dbReference type="CDD" id="cd00077">
    <property type="entry name" value="HDc"/>
    <property type="match status" value="1"/>
</dbReference>
<evidence type="ECO:0000313" key="17">
    <source>
        <dbReference type="Proteomes" id="UP000424468"/>
    </source>
</evidence>
<keyword evidence="7 14" id="KW-0547">Nucleotide-binding</keyword>
<dbReference type="InterPro" id="IPR006674">
    <property type="entry name" value="HD_domain"/>
</dbReference>
<dbReference type="NCBIfam" id="TIGR00482">
    <property type="entry name" value="nicotinate (nicotinamide) nucleotide adenylyltransferase"/>
    <property type="match status" value="1"/>
</dbReference>
<evidence type="ECO:0000256" key="12">
    <source>
        <dbReference type="ARBA" id="ARBA00048721"/>
    </source>
</evidence>
<evidence type="ECO:0000256" key="2">
    <source>
        <dbReference type="ARBA" id="ARBA00005019"/>
    </source>
</evidence>
<dbReference type="NCBIfam" id="TIGR00125">
    <property type="entry name" value="cyt_tran_rel"/>
    <property type="match status" value="1"/>
</dbReference>
<dbReference type="PANTHER" id="PTHR39321:SF3">
    <property type="entry name" value="PHOSPHOPANTETHEINE ADENYLYLTRANSFERASE"/>
    <property type="match status" value="1"/>
</dbReference>
<protein>
    <recommendedName>
        <fullName evidence="14">Probable nicotinate-nucleotide adenylyltransferase</fullName>
        <ecNumber evidence="14">2.7.7.18</ecNumber>
    </recommendedName>
    <alternativeName>
        <fullName evidence="14">Deamido-NAD(+) diphosphorylase</fullName>
    </alternativeName>
    <alternativeName>
        <fullName evidence="14">Deamido-NAD(+) pyrophosphorylase</fullName>
    </alternativeName>
    <alternativeName>
        <fullName evidence="14">Nicotinate mononucleotide adenylyltransferase</fullName>
        <shortName evidence="14">NaMN adenylyltransferase</shortName>
    </alternativeName>
</protein>
<reference evidence="16 17" key="1">
    <citation type="submission" date="2019-11" db="EMBL/GenBank/DDBJ databases">
        <title>Complete genome sequence of Spiroplasma tabanidicola TAUS-1 (DSM 22603).</title>
        <authorList>
            <person name="Huang C.-T."/>
            <person name="Lin Y.-C."/>
            <person name="Kuo C.-H."/>
        </authorList>
    </citation>
    <scope>NUCLEOTIDE SEQUENCE [LARGE SCALE GENOMIC DNA]</scope>
    <source>
        <strain evidence="16 17">TAUS-1</strain>
    </source>
</reference>
<accession>A0A6I6C7A4</accession>
<dbReference type="EMBL" id="CP046276">
    <property type="protein sequence ID" value="QGS52090.1"/>
    <property type="molecule type" value="Genomic_DNA"/>
</dbReference>
<name>A0A6I6C7A4_9MOLU</name>
<dbReference type="SUPFAM" id="SSF52374">
    <property type="entry name" value="Nucleotidylyl transferase"/>
    <property type="match status" value="1"/>
</dbReference>
<dbReference type="InterPro" id="IPR014729">
    <property type="entry name" value="Rossmann-like_a/b/a_fold"/>
</dbReference>
<comment type="catalytic activity">
    <reaction evidence="12 14">
        <text>nicotinate beta-D-ribonucleotide + ATP + H(+) = deamido-NAD(+) + diphosphate</text>
        <dbReference type="Rhea" id="RHEA:22860"/>
        <dbReference type="ChEBI" id="CHEBI:15378"/>
        <dbReference type="ChEBI" id="CHEBI:30616"/>
        <dbReference type="ChEBI" id="CHEBI:33019"/>
        <dbReference type="ChEBI" id="CHEBI:57502"/>
        <dbReference type="ChEBI" id="CHEBI:58437"/>
        <dbReference type="EC" id="2.7.7.18"/>
    </reaction>
</comment>
<dbReference type="InterPro" id="IPR005248">
    <property type="entry name" value="NadD/NMNAT"/>
</dbReference>
<evidence type="ECO:0000256" key="14">
    <source>
        <dbReference type="HAMAP-Rule" id="MF_00244"/>
    </source>
</evidence>
<comment type="function">
    <text evidence="1 14">Catalyzes the reversible adenylation of nicotinate mononucleotide (NaMN) to nicotinic acid adenine dinucleotide (NaAD).</text>
</comment>
<dbReference type="Gene3D" id="1.10.3210.10">
    <property type="entry name" value="Hypothetical protein af1432"/>
    <property type="match status" value="1"/>
</dbReference>
<evidence type="ECO:0000256" key="10">
    <source>
        <dbReference type="ARBA" id="ARBA00023004"/>
    </source>
</evidence>
<dbReference type="EC" id="2.7.7.18" evidence="14"/>
<dbReference type="Pfam" id="PF01467">
    <property type="entry name" value="CTP_transf_like"/>
    <property type="match status" value="1"/>
</dbReference>
<dbReference type="GO" id="GO:0005524">
    <property type="term" value="F:ATP binding"/>
    <property type="evidence" value="ECO:0007669"/>
    <property type="project" value="UniProtKB-KW"/>
</dbReference>
<dbReference type="CDD" id="cd02165">
    <property type="entry name" value="NMNAT"/>
    <property type="match status" value="1"/>
</dbReference>
<dbReference type="GO" id="GO:0004515">
    <property type="term" value="F:nicotinate-nucleotide adenylyltransferase activity"/>
    <property type="evidence" value="ECO:0007669"/>
    <property type="project" value="UniProtKB-UniRule"/>
</dbReference>
<dbReference type="UniPathway" id="UPA00253">
    <property type="reaction ID" value="UER00332"/>
</dbReference>
<dbReference type="KEGG" id="stab:STABA_v1c07340"/>
<dbReference type="PANTHER" id="PTHR39321">
    <property type="entry name" value="NICOTINATE-NUCLEOTIDE ADENYLYLTRANSFERASE-RELATED"/>
    <property type="match status" value="1"/>
</dbReference>
<dbReference type="SUPFAM" id="SSF109604">
    <property type="entry name" value="HD-domain/PDEase-like"/>
    <property type="match status" value="1"/>
</dbReference>
<feature type="domain" description="HD/PDEase" evidence="15">
    <location>
        <begin position="194"/>
        <end position="319"/>
    </location>
</feature>
<evidence type="ECO:0000256" key="9">
    <source>
        <dbReference type="ARBA" id="ARBA00022840"/>
    </source>
</evidence>
<evidence type="ECO:0000256" key="8">
    <source>
        <dbReference type="ARBA" id="ARBA00022801"/>
    </source>
</evidence>
<dbReference type="NCBIfam" id="TIGR00488">
    <property type="entry name" value="bis(5'-nucleosyl)-tetraphosphatase (symmetrical) YqeK"/>
    <property type="match status" value="1"/>
</dbReference>
<keyword evidence="17" id="KW-1185">Reference proteome</keyword>
<dbReference type="HAMAP" id="MF_00244">
    <property type="entry name" value="NaMN_adenylyltr"/>
    <property type="match status" value="1"/>
</dbReference>
<dbReference type="GO" id="GO:0009435">
    <property type="term" value="P:NAD+ biosynthetic process"/>
    <property type="evidence" value="ECO:0007669"/>
    <property type="project" value="UniProtKB-UniRule"/>
</dbReference>
<keyword evidence="10" id="KW-0408">Iron</keyword>
<evidence type="ECO:0000256" key="5">
    <source>
        <dbReference type="ARBA" id="ARBA00022695"/>
    </source>
</evidence>
<dbReference type="SMART" id="SM00471">
    <property type="entry name" value="HDc"/>
    <property type="match status" value="1"/>
</dbReference>
<dbReference type="Proteomes" id="UP000424468">
    <property type="component" value="Chromosome"/>
</dbReference>
<dbReference type="RefSeq" id="WP_156006699.1">
    <property type="nucleotide sequence ID" value="NZ_CP046276.1"/>
</dbReference>
<keyword evidence="3 14" id="KW-0662">Pyridine nucleotide biosynthesis</keyword>
<dbReference type="NCBIfam" id="NF005519">
    <property type="entry name" value="PRK07152.1"/>
    <property type="match status" value="1"/>
</dbReference>
<evidence type="ECO:0000256" key="1">
    <source>
        <dbReference type="ARBA" id="ARBA00002324"/>
    </source>
</evidence>
<keyword evidence="6" id="KW-0479">Metal-binding</keyword>
<dbReference type="AlphaFoldDB" id="A0A6I6C7A4"/>
<keyword evidence="4 14" id="KW-0808">Transferase</keyword>
<keyword evidence="8" id="KW-0378">Hydrolase</keyword>
<dbReference type="InterPro" id="IPR005249">
    <property type="entry name" value="YqeK"/>
</dbReference>
<evidence type="ECO:0000256" key="6">
    <source>
        <dbReference type="ARBA" id="ARBA00022723"/>
    </source>
</evidence>
<sequence length="370" mass="43800">MKKIAIFGGSFDPIHTDHVNIIKTCKYDLGFDEVWVLPAYVNPFKTVSTSSVTQRLEMIDLAVKNLNYVKVKKFEIRKTVRSYTYDTILHYVTNYPNFDFSFIMGSDQLDNFEKWDHFSDLIKTVKFKVFIRDPEHINNEIIKKYNLETFKFDNNFLSSTKIRNLIDIDLQIKEVNDYINKSLLYLYERLETKMEEDRYFHCLNTGQAALQLAQMNNYDLQKALIAGTLHDITKRWNDEKTIDIIKKYDQSLLKEPKPVWHSFSGAFHLKYEWLFDDEEIINAIFKHTVADKEMSVLDMIVFCADKISIERDYPGIEKIRTLVYRDLKLGFIELLKNQYEASVKKHGKENIGSKLIDSYKYWVKEEVNSE</sequence>
<evidence type="ECO:0000256" key="4">
    <source>
        <dbReference type="ARBA" id="ARBA00022679"/>
    </source>
</evidence>
<evidence type="ECO:0000259" key="15">
    <source>
        <dbReference type="SMART" id="SM00471"/>
    </source>
</evidence>
<evidence type="ECO:0000256" key="7">
    <source>
        <dbReference type="ARBA" id="ARBA00022741"/>
    </source>
</evidence>
<evidence type="ECO:0000256" key="13">
    <source>
        <dbReference type="ARBA" id="ARBA00049417"/>
    </source>
</evidence>
<keyword evidence="11 14" id="KW-0520">NAD</keyword>
<comment type="pathway">
    <text evidence="2 14">Cofactor biosynthesis; NAD(+) biosynthesis; deamido-NAD(+) from nicotinate D-ribonucleotide: step 1/1.</text>
</comment>
<comment type="similarity">
    <text evidence="14">Belongs to the NadD family.</text>
</comment>
<proteinExistence type="inferred from homology"/>
<organism evidence="16 17">
    <name type="scientific">Spiroplasma tabanidicola</name>
    <dbReference type="NCBI Taxonomy" id="324079"/>
    <lineage>
        <taxon>Bacteria</taxon>
        <taxon>Bacillati</taxon>
        <taxon>Mycoplasmatota</taxon>
        <taxon>Mollicutes</taxon>
        <taxon>Entomoplasmatales</taxon>
        <taxon>Spiroplasmataceae</taxon>
        <taxon>Spiroplasma</taxon>
    </lineage>
</organism>
<dbReference type="OrthoDB" id="5295945at2"/>
<gene>
    <name evidence="14 16" type="primary">nadD</name>
    <name evidence="16" type="ORF">STABA_v1c07340</name>
</gene>
<dbReference type="InterPro" id="IPR003607">
    <property type="entry name" value="HD/PDEase_dom"/>
</dbReference>
<dbReference type="GO" id="GO:0008803">
    <property type="term" value="F:bis(5'-nucleosyl)-tetraphosphatase (symmetrical) activity"/>
    <property type="evidence" value="ECO:0007669"/>
    <property type="project" value="UniProtKB-EC"/>
</dbReference>
<evidence type="ECO:0000256" key="3">
    <source>
        <dbReference type="ARBA" id="ARBA00022642"/>
    </source>
</evidence>
<evidence type="ECO:0000256" key="11">
    <source>
        <dbReference type="ARBA" id="ARBA00023027"/>
    </source>
</evidence>
<comment type="catalytic activity">
    <reaction evidence="13">
        <text>P(1),P(4)-bis(5'-adenosyl) tetraphosphate + H2O = 2 ADP + 2 H(+)</text>
        <dbReference type="Rhea" id="RHEA:24252"/>
        <dbReference type="ChEBI" id="CHEBI:15377"/>
        <dbReference type="ChEBI" id="CHEBI:15378"/>
        <dbReference type="ChEBI" id="CHEBI:58141"/>
        <dbReference type="ChEBI" id="CHEBI:456216"/>
        <dbReference type="EC" id="3.6.1.41"/>
    </reaction>
</comment>